<organism evidence="1 2">
    <name type="scientific">Leptospira andrefontaineae</name>
    <dbReference type="NCBI Taxonomy" id="2484976"/>
    <lineage>
        <taxon>Bacteria</taxon>
        <taxon>Pseudomonadati</taxon>
        <taxon>Spirochaetota</taxon>
        <taxon>Spirochaetia</taxon>
        <taxon>Leptospirales</taxon>
        <taxon>Leptospiraceae</taxon>
        <taxon>Leptospira</taxon>
    </lineage>
</organism>
<reference evidence="1" key="1">
    <citation type="journal article" date="2019" name="PLoS Negl. Trop. Dis.">
        <title>Revisiting the worldwide diversity of Leptospira species in the environment.</title>
        <authorList>
            <person name="Vincent A.T."/>
            <person name="Schiettekatte O."/>
            <person name="Bourhy P."/>
            <person name="Veyrier F.J."/>
            <person name="Picardeau M."/>
        </authorList>
    </citation>
    <scope>NUCLEOTIDE SEQUENCE [LARGE SCALE GENOMIC DNA]</scope>
    <source>
        <strain evidence="1">201800301</strain>
    </source>
</reference>
<keyword evidence="2" id="KW-1185">Reference proteome</keyword>
<protein>
    <recommendedName>
        <fullName evidence="3">Baseplate protein J-like domain-containing protein</fullName>
    </recommendedName>
</protein>
<gene>
    <name evidence="1" type="ORF">EHO65_18405</name>
</gene>
<evidence type="ECO:0000313" key="2">
    <source>
        <dbReference type="Proteomes" id="UP000298097"/>
    </source>
</evidence>
<dbReference type="RefSeq" id="WP_135776010.1">
    <property type="nucleotide sequence ID" value="NZ_RQEY01000024.1"/>
</dbReference>
<accession>A0A4R9GYM5</accession>
<evidence type="ECO:0008006" key="3">
    <source>
        <dbReference type="Google" id="ProtNLM"/>
    </source>
</evidence>
<sequence length="513" mass="56905">MNFVNPIKYISITFNDIIQDLNSDPKTSDAPYWWKVIFAGIFALLSIRANVGINQMFGPTVEDRTIAEDLFAEQDYRLRGKLAARVLIDIVVDSTATASGPYTIPVEKLRGTTKPILNATPIRYEAREPLVIPQGQTTTVLEFFHQTSKEELSIGKTQNLNMQTFYIRDIDVLPETLWLEIGAERYDVVDTMAYSSSTDRHFICKRLSTGEAVCILGFIDEIDGTQYGKLPAVGLDVIAHYAVGGGAIGNQPANTITNYIGEDPKVLSINNPQKGEGGAEPETLENAKRIAPLRSNTHDMFWDENSGRVIAKTVSGVLEARCIITGILAADVYVMPFGGGTPSQTLLDEVKDKLIAHSVFEQIAEGLSVFGVQYLYTGIQGKVHMKTGYTYSSKEKYIYLAAGLRSHPTSFYIHQYYIENGLQATIDLINGTFLSLIGFSFDYNNDLVPIRRMLDNLEYQYFGDSFGPDDIQTFVIANVEGVDYIEMQNPFSRINVSTGEIINPSSIGFSSDD</sequence>
<proteinExistence type="predicted"/>
<comment type="caution">
    <text evidence="1">The sequence shown here is derived from an EMBL/GenBank/DDBJ whole genome shotgun (WGS) entry which is preliminary data.</text>
</comment>
<dbReference type="AlphaFoldDB" id="A0A4R9GYM5"/>
<name>A0A4R9GYM5_9LEPT</name>
<dbReference type="EMBL" id="RQEY01000024">
    <property type="protein sequence ID" value="TGK36273.1"/>
    <property type="molecule type" value="Genomic_DNA"/>
</dbReference>
<dbReference type="Proteomes" id="UP000298097">
    <property type="component" value="Unassembled WGS sequence"/>
</dbReference>
<evidence type="ECO:0000313" key="1">
    <source>
        <dbReference type="EMBL" id="TGK36273.1"/>
    </source>
</evidence>
<dbReference type="OrthoDB" id="9027184at2"/>